<evidence type="ECO:0000256" key="1">
    <source>
        <dbReference type="SAM" id="MobiDB-lite"/>
    </source>
</evidence>
<organism evidence="2 3">
    <name type="scientific">Robertmurraya mangrovi</name>
    <dbReference type="NCBI Taxonomy" id="3098077"/>
    <lineage>
        <taxon>Bacteria</taxon>
        <taxon>Bacillati</taxon>
        <taxon>Bacillota</taxon>
        <taxon>Bacilli</taxon>
        <taxon>Bacillales</taxon>
        <taxon>Bacillaceae</taxon>
        <taxon>Robertmurraya</taxon>
    </lineage>
</organism>
<comment type="caution">
    <text evidence="2">The sequence shown here is derived from an EMBL/GenBank/DDBJ whole genome shotgun (WGS) entry which is preliminary data.</text>
</comment>
<dbReference type="EMBL" id="JAXOFX010000022">
    <property type="protein sequence ID" value="MDZ5474228.1"/>
    <property type="molecule type" value="Genomic_DNA"/>
</dbReference>
<dbReference type="Proteomes" id="UP001290455">
    <property type="component" value="Unassembled WGS sequence"/>
</dbReference>
<sequence length="244" mass="26582">MNNQHGMNQYSNIQPGFASTNPQHVMRQNTQSTTGMTMGMTNQGSFMNQHGYMGPNSIIQHGFSGTDAQEVARQNAQSAQGGMYGQGTYGYQNQGQQQGQYMHQPFTGPNAAFHHGFAGTDAQEVARQNAQSAQGGMYGQGSFGYQNQGIQSQFTNQTHFMRPNAAFHHGFAGTNVQEVAHQNAQSAQGGMNMQGNYGYQNQNHFTGQQHFTGPQGAIQTGFAGTNPQHVMRQNAQSGYYPTNH</sequence>
<proteinExistence type="predicted"/>
<dbReference type="RefSeq" id="WP_322448522.1">
    <property type="nucleotide sequence ID" value="NZ_JAXOFX010000022.1"/>
</dbReference>
<feature type="region of interest" description="Disordered" evidence="1">
    <location>
        <begin position="1"/>
        <end position="22"/>
    </location>
</feature>
<gene>
    <name evidence="2" type="ORF">SM124_21265</name>
</gene>
<name>A0ABU5J4A6_9BACI</name>
<accession>A0ABU5J4A6</accession>
<evidence type="ECO:0000313" key="2">
    <source>
        <dbReference type="EMBL" id="MDZ5474228.1"/>
    </source>
</evidence>
<protein>
    <submittedName>
        <fullName evidence="2">Uncharacterized protein</fullName>
    </submittedName>
</protein>
<evidence type="ECO:0000313" key="3">
    <source>
        <dbReference type="Proteomes" id="UP001290455"/>
    </source>
</evidence>
<reference evidence="2 3" key="1">
    <citation type="submission" date="2023-11" db="EMBL/GenBank/DDBJ databases">
        <title>Bacillus jintuensis, isolated from a mudflat on the Beibu Gulf coast.</title>
        <authorList>
            <person name="Li M."/>
        </authorList>
    </citation>
    <scope>NUCLEOTIDE SEQUENCE [LARGE SCALE GENOMIC DNA]</scope>
    <source>
        <strain evidence="2 3">31A1R</strain>
    </source>
</reference>
<keyword evidence="3" id="KW-1185">Reference proteome</keyword>